<dbReference type="STRING" id="415425.SAMN05444363_2220"/>
<keyword evidence="3" id="KW-1185">Reference proteome</keyword>
<protein>
    <recommendedName>
        <fullName evidence="4">CarboxypepD_reg-like domain-containing protein</fullName>
    </recommendedName>
</protein>
<dbReference type="EMBL" id="FQZI01000004">
    <property type="protein sequence ID" value="SHI98328.1"/>
    <property type="molecule type" value="Genomic_DNA"/>
</dbReference>
<dbReference type="RefSeq" id="WP_143161911.1">
    <property type="nucleotide sequence ID" value="NZ_FQZI01000004.1"/>
</dbReference>
<feature type="signal peptide" evidence="1">
    <location>
        <begin position="1"/>
        <end position="19"/>
    </location>
</feature>
<name>A0A1M6FKT1_9FLAO</name>
<evidence type="ECO:0000256" key="1">
    <source>
        <dbReference type="SAM" id="SignalP"/>
    </source>
</evidence>
<sequence>MKRRLFVKNASIVSMGILAVSGTDVLANNSEKEQKSSVIDLLPLRKISKKIVLKGSIIDATTSKPIENCKMTVKTKINRILNSKQNILTSNGDYTIVSGFTAEGKISKKIKVEISASGYKSYTGFIYLSTSGCNLHSEEWNYNKNFDHKNCPKNEHSENEISSFFDFRLVK</sequence>
<feature type="chain" id="PRO_5013087613" description="CarboxypepD_reg-like domain-containing protein" evidence="1">
    <location>
        <begin position="20"/>
        <end position="171"/>
    </location>
</feature>
<reference evidence="3" key="1">
    <citation type="submission" date="2016-11" db="EMBL/GenBank/DDBJ databases">
        <authorList>
            <person name="Varghese N."/>
            <person name="Submissions S."/>
        </authorList>
    </citation>
    <scope>NUCLEOTIDE SEQUENCE [LARGE SCALE GENOMIC DNA]</scope>
    <source>
        <strain evidence="3">DSM 18829</strain>
    </source>
</reference>
<evidence type="ECO:0000313" key="3">
    <source>
        <dbReference type="Proteomes" id="UP000184488"/>
    </source>
</evidence>
<dbReference type="AlphaFoldDB" id="A0A1M6FKT1"/>
<accession>A0A1M6FKT1</accession>
<dbReference type="Proteomes" id="UP000184488">
    <property type="component" value="Unassembled WGS sequence"/>
</dbReference>
<evidence type="ECO:0008006" key="4">
    <source>
        <dbReference type="Google" id="ProtNLM"/>
    </source>
</evidence>
<dbReference type="OrthoDB" id="1363051at2"/>
<keyword evidence="1" id="KW-0732">Signal</keyword>
<gene>
    <name evidence="2" type="ORF">SAMN05444363_2220</name>
</gene>
<organism evidence="2 3">
    <name type="scientific">Flavobacterium terrae</name>
    <dbReference type="NCBI Taxonomy" id="415425"/>
    <lineage>
        <taxon>Bacteria</taxon>
        <taxon>Pseudomonadati</taxon>
        <taxon>Bacteroidota</taxon>
        <taxon>Flavobacteriia</taxon>
        <taxon>Flavobacteriales</taxon>
        <taxon>Flavobacteriaceae</taxon>
        <taxon>Flavobacterium</taxon>
    </lineage>
</organism>
<proteinExistence type="predicted"/>
<evidence type="ECO:0000313" key="2">
    <source>
        <dbReference type="EMBL" id="SHI98328.1"/>
    </source>
</evidence>